<comment type="cofactor">
    <cofactor evidence="2">
        <name>[4Fe-4S] cluster</name>
        <dbReference type="ChEBI" id="CHEBI:49883"/>
    </cofactor>
</comment>
<evidence type="ECO:0000256" key="10">
    <source>
        <dbReference type="ARBA" id="ARBA00023002"/>
    </source>
</evidence>
<protein>
    <recommendedName>
        <fullName evidence="5">assimilatory sulfite reductase (ferredoxin)</fullName>
        <ecNumber evidence="5">1.8.7.1</ecNumber>
    </recommendedName>
</protein>
<evidence type="ECO:0000256" key="6">
    <source>
        <dbReference type="ARBA" id="ARBA00022485"/>
    </source>
</evidence>
<keyword evidence="10" id="KW-0560">Oxidoreductase</keyword>
<dbReference type="Gene3D" id="3.90.480.20">
    <property type="match status" value="1"/>
</dbReference>
<dbReference type="Pfam" id="PF01077">
    <property type="entry name" value="NIR_SIR"/>
    <property type="match status" value="2"/>
</dbReference>
<evidence type="ECO:0000313" key="17">
    <source>
        <dbReference type="EMBL" id="PPK69114.1"/>
    </source>
</evidence>
<comment type="catalytic activity">
    <reaction evidence="13">
        <text>hydrogen sulfide + 6 oxidized [2Fe-2S]-[ferredoxin] + 3 H2O = sulfite + 6 reduced [2Fe-2S]-[ferredoxin] + 7 H(+)</text>
        <dbReference type="Rhea" id="RHEA:23132"/>
        <dbReference type="Rhea" id="RHEA-COMP:10000"/>
        <dbReference type="Rhea" id="RHEA-COMP:10001"/>
        <dbReference type="ChEBI" id="CHEBI:15377"/>
        <dbReference type="ChEBI" id="CHEBI:15378"/>
        <dbReference type="ChEBI" id="CHEBI:17359"/>
        <dbReference type="ChEBI" id="CHEBI:29919"/>
        <dbReference type="ChEBI" id="CHEBI:33737"/>
        <dbReference type="ChEBI" id="CHEBI:33738"/>
        <dbReference type="EC" id="1.8.7.1"/>
    </reaction>
</comment>
<accession>A0A2S6GV73</accession>
<evidence type="ECO:0000256" key="7">
    <source>
        <dbReference type="ARBA" id="ARBA00022617"/>
    </source>
</evidence>
<feature type="domain" description="Nitrite/sulphite reductase 4Fe-4S" evidence="15">
    <location>
        <begin position="168"/>
        <end position="320"/>
    </location>
</feature>
<evidence type="ECO:0000256" key="11">
    <source>
        <dbReference type="ARBA" id="ARBA00023004"/>
    </source>
</evidence>
<dbReference type="PRINTS" id="PR00397">
    <property type="entry name" value="SIROHAEM"/>
</dbReference>
<dbReference type="GO" id="GO:0050311">
    <property type="term" value="F:sulfite reductase (ferredoxin) activity"/>
    <property type="evidence" value="ECO:0007669"/>
    <property type="project" value="UniProtKB-EC"/>
</dbReference>
<reference evidence="17 18" key="1">
    <citation type="submission" date="2018-02" db="EMBL/GenBank/DDBJ databases">
        <title>Genomic Encyclopedia of Archaeal and Bacterial Type Strains, Phase II (KMG-II): from individual species to whole genera.</title>
        <authorList>
            <person name="Goeker M."/>
        </authorList>
    </citation>
    <scope>NUCLEOTIDE SEQUENCE [LARGE SCALE GENOMIC DNA]</scope>
    <source>
        <strain evidence="17 18">YU 961-1</strain>
    </source>
</reference>
<evidence type="ECO:0000256" key="3">
    <source>
        <dbReference type="ARBA" id="ARBA00003247"/>
    </source>
</evidence>
<dbReference type="InterPro" id="IPR006067">
    <property type="entry name" value="NO2/SO3_Rdtase_4Fe4S_dom"/>
</dbReference>
<dbReference type="RefSeq" id="WP_104478635.1">
    <property type="nucleotide sequence ID" value="NZ_CP154825.1"/>
</dbReference>
<evidence type="ECO:0000259" key="16">
    <source>
        <dbReference type="Pfam" id="PF03460"/>
    </source>
</evidence>
<dbReference type="InterPro" id="IPR005117">
    <property type="entry name" value="NiRdtase/SiRdtase_haem-b_fer"/>
</dbReference>
<dbReference type="OrthoDB" id="3189055at2"/>
<dbReference type="InterPro" id="IPR045854">
    <property type="entry name" value="NO2/SO3_Rdtase_4Fe4S_sf"/>
</dbReference>
<comment type="similarity">
    <text evidence="4">Belongs to the nitrite and sulfite reductase 4Fe-4S domain family.</text>
</comment>
<feature type="domain" description="Nitrite/Sulfite reductase ferredoxin-like" evidence="16">
    <location>
        <begin position="342"/>
        <end position="406"/>
    </location>
</feature>
<dbReference type="FunFam" id="3.30.413.10:FF:000013">
    <property type="entry name" value="Sulfite reductase [ferredoxin]"/>
    <property type="match status" value="1"/>
</dbReference>
<dbReference type="FunFam" id="3.30.413.10:FF:000009">
    <property type="entry name" value="Sulfite reductase [ferredoxin]"/>
    <property type="match status" value="1"/>
</dbReference>
<keyword evidence="8" id="KW-0479">Metal-binding</keyword>
<keyword evidence="12" id="KW-0411">Iron-sulfur</keyword>
<feature type="region of interest" description="Disordered" evidence="14">
    <location>
        <begin position="1"/>
        <end position="42"/>
    </location>
</feature>
<evidence type="ECO:0000256" key="12">
    <source>
        <dbReference type="ARBA" id="ARBA00023014"/>
    </source>
</evidence>
<dbReference type="SUPFAM" id="SSF55124">
    <property type="entry name" value="Nitrite/Sulfite reductase N-terminal domain-like"/>
    <property type="match status" value="2"/>
</dbReference>
<dbReference type="InterPro" id="IPR051329">
    <property type="entry name" value="NIR_SIR_4Fe-4S"/>
</dbReference>
<dbReference type="SUPFAM" id="SSF56014">
    <property type="entry name" value="Nitrite and sulphite reductase 4Fe-4S domain-like"/>
    <property type="match status" value="2"/>
</dbReference>
<name>A0A2S6GV73_9PSEU</name>
<evidence type="ECO:0000256" key="2">
    <source>
        <dbReference type="ARBA" id="ARBA00001966"/>
    </source>
</evidence>
<dbReference type="EC" id="1.8.7.1" evidence="5"/>
<dbReference type="Proteomes" id="UP000239203">
    <property type="component" value="Unassembled WGS sequence"/>
</dbReference>
<dbReference type="GO" id="GO:0020037">
    <property type="term" value="F:heme binding"/>
    <property type="evidence" value="ECO:0007669"/>
    <property type="project" value="InterPro"/>
</dbReference>
<dbReference type="Pfam" id="PF03460">
    <property type="entry name" value="NIR_SIR_ferr"/>
    <property type="match status" value="2"/>
</dbReference>
<dbReference type="GO" id="GO:0051539">
    <property type="term" value="F:4 iron, 4 sulfur cluster binding"/>
    <property type="evidence" value="ECO:0007669"/>
    <property type="project" value="UniProtKB-KW"/>
</dbReference>
<dbReference type="PROSITE" id="PS00365">
    <property type="entry name" value="NIR_SIR"/>
    <property type="match status" value="1"/>
</dbReference>
<dbReference type="GO" id="GO:0046872">
    <property type="term" value="F:metal ion binding"/>
    <property type="evidence" value="ECO:0007669"/>
    <property type="project" value="UniProtKB-KW"/>
</dbReference>
<evidence type="ECO:0000256" key="4">
    <source>
        <dbReference type="ARBA" id="ARBA00010429"/>
    </source>
</evidence>
<evidence type="ECO:0000256" key="13">
    <source>
        <dbReference type="ARBA" id="ARBA00049518"/>
    </source>
</evidence>
<evidence type="ECO:0000256" key="8">
    <source>
        <dbReference type="ARBA" id="ARBA00022723"/>
    </source>
</evidence>
<evidence type="ECO:0000259" key="15">
    <source>
        <dbReference type="Pfam" id="PF01077"/>
    </source>
</evidence>
<evidence type="ECO:0000256" key="14">
    <source>
        <dbReference type="SAM" id="MobiDB-lite"/>
    </source>
</evidence>
<dbReference type="InterPro" id="IPR006066">
    <property type="entry name" value="NO2/SO3_Rdtase_FeS/sirohaem_BS"/>
</dbReference>
<comment type="cofactor">
    <cofactor evidence="1">
        <name>siroheme</name>
        <dbReference type="ChEBI" id="CHEBI:60052"/>
    </cofactor>
</comment>
<comment type="caution">
    <text evidence="17">The sequence shown here is derived from an EMBL/GenBank/DDBJ whole genome shotgun (WGS) entry which is preliminary data.</text>
</comment>
<evidence type="ECO:0000256" key="5">
    <source>
        <dbReference type="ARBA" id="ARBA00012353"/>
    </source>
</evidence>
<dbReference type="Gene3D" id="3.30.413.10">
    <property type="entry name" value="Sulfite Reductase Hemoprotein, domain 1"/>
    <property type="match status" value="2"/>
</dbReference>
<keyword evidence="6" id="KW-0004">4Fe-4S</keyword>
<evidence type="ECO:0000256" key="9">
    <source>
        <dbReference type="ARBA" id="ARBA00022784"/>
    </source>
</evidence>
<dbReference type="PANTHER" id="PTHR32439:SF0">
    <property type="entry name" value="FERREDOXIN--NITRITE REDUCTASE, CHLOROPLASTIC"/>
    <property type="match status" value="1"/>
</dbReference>
<feature type="domain" description="Nitrite/sulphite reductase 4Fe-4S" evidence="15">
    <location>
        <begin position="419"/>
        <end position="559"/>
    </location>
</feature>
<keyword evidence="7" id="KW-0349">Heme</keyword>
<keyword evidence="9" id="KW-0883">Thioether bond</keyword>
<comment type="function">
    <text evidence="3">Catalyzes the reduction of sulfite to sulfide, a step in the biosynthesis of sulfur-containing amino acids and cofactors.</text>
</comment>
<feature type="domain" description="Nitrite/Sulfite reductase ferredoxin-like" evidence="16">
    <location>
        <begin position="97"/>
        <end position="158"/>
    </location>
</feature>
<feature type="compositionally biased region" description="Pro residues" evidence="14">
    <location>
        <begin position="1"/>
        <end position="10"/>
    </location>
</feature>
<dbReference type="AlphaFoldDB" id="A0A2S6GV73"/>
<dbReference type="EMBL" id="PTIX01000004">
    <property type="protein sequence ID" value="PPK69114.1"/>
    <property type="molecule type" value="Genomic_DNA"/>
</dbReference>
<keyword evidence="11" id="KW-0408">Iron</keyword>
<proteinExistence type="inferred from homology"/>
<keyword evidence="18" id="KW-1185">Reference proteome</keyword>
<evidence type="ECO:0000256" key="1">
    <source>
        <dbReference type="ARBA" id="ARBA00001929"/>
    </source>
</evidence>
<dbReference type="InterPro" id="IPR036136">
    <property type="entry name" value="Nit/Sulf_reduc_fer-like_dom_sf"/>
</dbReference>
<gene>
    <name evidence="17" type="ORF">CLV40_104365</name>
</gene>
<evidence type="ECO:0000313" key="18">
    <source>
        <dbReference type="Proteomes" id="UP000239203"/>
    </source>
</evidence>
<dbReference type="PANTHER" id="PTHR32439">
    <property type="entry name" value="FERREDOXIN--NITRITE REDUCTASE, CHLOROPLASTIC"/>
    <property type="match status" value="1"/>
</dbReference>
<organism evidence="17 18">
    <name type="scientific">Actinokineospora auranticolor</name>
    <dbReference type="NCBI Taxonomy" id="155976"/>
    <lineage>
        <taxon>Bacteria</taxon>
        <taxon>Bacillati</taxon>
        <taxon>Actinomycetota</taxon>
        <taxon>Actinomycetes</taxon>
        <taxon>Pseudonocardiales</taxon>
        <taxon>Pseudonocardiaceae</taxon>
        <taxon>Actinokineospora</taxon>
    </lineage>
</organism>
<sequence>MSPTTPPPARPAARARKGEGQWALGYREPLNPNERSKKDDNPLNVRARIENIYAHGGFDSIDPGDLRGRFRWYGLYTQRKPGIDGGRTATLEPEELDDEFFMLRVRTDGGAVTTEQLTVLGEVSQTYARDTADITDRQNIQYHWIRVEDMPAVWAKLEGAGMTTMEACGDSPRVILGSPVAGIAVDEVIDGTPAIDEIKRRYIGNPSFSNLPRKFKTAVSGLPDVAHEIHDVAFVGVNHPEHGPGFDVWVGGGLSTNPMIGQRLGAWVPLDEVADVWEAVISVFRDYGYRRLRHRARIKFLVKDWGPAKFREVMETEYLKRAMLDGPAPEVPAVPYDHVGAHRQRDGKFYVGAAPIAGRVSGSTLVEVAKAAERAGSNRVRFTPQQKLVVLDVPESEVPALQADLVKLGLHSKPSPWRRGVMACTGIEFCKLAIVETKGRAVDLVDKLETRLKDITDGITAPITVHINGCPNSCARIQTADIGLKGQIVTDDAGNQVEGFQVHLGGGLGLDAGFGRKLRGHKVTADELPEYVERVVRHYVAQRAADERFAQWVLRADENDLR</sequence>